<dbReference type="Proteomes" id="UP000887569">
    <property type="component" value="Unplaced"/>
</dbReference>
<evidence type="ECO:0000313" key="2">
    <source>
        <dbReference type="WBParaSite" id="PgR020_g148_t01"/>
    </source>
</evidence>
<dbReference type="AlphaFoldDB" id="A0A915B295"/>
<keyword evidence="1" id="KW-1185">Reference proteome</keyword>
<organism evidence="1 2">
    <name type="scientific">Parascaris univalens</name>
    <name type="common">Nematode worm</name>
    <dbReference type="NCBI Taxonomy" id="6257"/>
    <lineage>
        <taxon>Eukaryota</taxon>
        <taxon>Metazoa</taxon>
        <taxon>Ecdysozoa</taxon>
        <taxon>Nematoda</taxon>
        <taxon>Chromadorea</taxon>
        <taxon>Rhabditida</taxon>
        <taxon>Spirurina</taxon>
        <taxon>Ascaridomorpha</taxon>
        <taxon>Ascaridoidea</taxon>
        <taxon>Ascarididae</taxon>
        <taxon>Parascaris</taxon>
    </lineage>
</organism>
<sequence>MLRYETRLLAPYKSLGEVCSSVPPAFRVLPTQRRITSVLCAIENVVVQYSAEHLRLVSVSDVLPEAINAVAADKRYVYAAAGHRIALLHLSRQVLRWLEVSEKVLLMVPSEK</sequence>
<name>A0A915B295_PARUN</name>
<accession>A0A915B295</accession>
<protein>
    <submittedName>
        <fullName evidence="2">Uncharacterized protein</fullName>
    </submittedName>
</protein>
<dbReference type="GO" id="GO:0034388">
    <property type="term" value="C:Pwp2p-containing subcomplex of 90S preribosome"/>
    <property type="evidence" value="ECO:0007669"/>
    <property type="project" value="TreeGrafter"/>
</dbReference>
<dbReference type="Gene3D" id="2.130.10.10">
    <property type="entry name" value="YVTN repeat-like/Quinoprotein amine dehydrogenase"/>
    <property type="match status" value="2"/>
</dbReference>
<dbReference type="WBParaSite" id="PgR020_g148_t01">
    <property type="protein sequence ID" value="PgR020_g148_t01"/>
    <property type="gene ID" value="PgR020_g148"/>
</dbReference>
<dbReference type="PANTHER" id="PTHR22840">
    <property type="entry name" value="WD REPEAT-CONTAINING PROTEIN 36"/>
    <property type="match status" value="1"/>
</dbReference>
<evidence type="ECO:0000313" key="1">
    <source>
        <dbReference type="Proteomes" id="UP000887569"/>
    </source>
</evidence>
<dbReference type="PANTHER" id="PTHR22840:SF12">
    <property type="entry name" value="WD REPEAT-CONTAINING PROTEIN 36"/>
    <property type="match status" value="1"/>
</dbReference>
<dbReference type="GO" id="GO:0032040">
    <property type="term" value="C:small-subunit processome"/>
    <property type="evidence" value="ECO:0007669"/>
    <property type="project" value="TreeGrafter"/>
</dbReference>
<proteinExistence type="predicted"/>
<dbReference type="GO" id="GO:0006364">
    <property type="term" value="P:rRNA processing"/>
    <property type="evidence" value="ECO:0007669"/>
    <property type="project" value="TreeGrafter"/>
</dbReference>
<dbReference type="InterPro" id="IPR015943">
    <property type="entry name" value="WD40/YVTN_repeat-like_dom_sf"/>
</dbReference>
<reference evidence="2" key="1">
    <citation type="submission" date="2022-11" db="UniProtKB">
        <authorList>
            <consortium name="WormBaseParasite"/>
        </authorList>
    </citation>
    <scope>IDENTIFICATION</scope>
</reference>